<keyword evidence="2" id="KW-0238">DNA-binding</keyword>
<evidence type="ECO:0000256" key="2">
    <source>
        <dbReference type="ARBA" id="ARBA00023125"/>
    </source>
</evidence>
<dbReference type="GO" id="GO:0000976">
    <property type="term" value="F:transcription cis-regulatory region binding"/>
    <property type="evidence" value="ECO:0007669"/>
    <property type="project" value="TreeGrafter"/>
</dbReference>
<dbReference type="SUPFAM" id="SSF47413">
    <property type="entry name" value="lambda repressor-like DNA-binding domains"/>
    <property type="match status" value="1"/>
</dbReference>
<dbReference type="Pfam" id="PF13407">
    <property type="entry name" value="Peripla_BP_4"/>
    <property type="match status" value="1"/>
</dbReference>
<dbReference type="PANTHER" id="PTHR30146:SF109">
    <property type="entry name" value="HTH-TYPE TRANSCRIPTIONAL REGULATOR GALS"/>
    <property type="match status" value="1"/>
</dbReference>
<dbReference type="GO" id="GO:0003700">
    <property type="term" value="F:DNA-binding transcription factor activity"/>
    <property type="evidence" value="ECO:0007669"/>
    <property type="project" value="TreeGrafter"/>
</dbReference>
<evidence type="ECO:0000313" key="5">
    <source>
        <dbReference type="EMBL" id="QBE96822.1"/>
    </source>
</evidence>
<evidence type="ECO:0000256" key="1">
    <source>
        <dbReference type="ARBA" id="ARBA00023015"/>
    </source>
</evidence>
<organism evidence="5 6">
    <name type="scientific">Blautia producta</name>
    <dbReference type="NCBI Taxonomy" id="33035"/>
    <lineage>
        <taxon>Bacteria</taxon>
        <taxon>Bacillati</taxon>
        <taxon>Bacillota</taxon>
        <taxon>Clostridia</taxon>
        <taxon>Lachnospirales</taxon>
        <taxon>Lachnospiraceae</taxon>
        <taxon>Blautia</taxon>
    </lineage>
</organism>
<dbReference type="SUPFAM" id="SSF53822">
    <property type="entry name" value="Periplasmic binding protein-like I"/>
    <property type="match status" value="1"/>
</dbReference>
<dbReference type="Gene3D" id="3.40.50.2300">
    <property type="match status" value="2"/>
</dbReference>
<protein>
    <submittedName>
        <fullName evidence="5">Catabolite control protein A</fullName>
    </submittedName>
</protein>
<dbReference type="RefSeq" id="WP_243126097.1">
    <property type="nucleotide sequence ID" value="NZ_CP035945.1"/>
</dbReference>
<dbReference type="InterPro" id="IPR028082">
    <property type="entry name" value="Peripla_BP_I"/>
</dbReference>
<dbReference type="InterPro" id="IPR000843">
    <property type="entry name" value="HTH_LacI"/>
</dbReference>
<dbReference type="CDD" id="cd06307">
    <property type="entry name" value="PBP1_sugar_binding"/>
    <property type="match status" value="1"/>
</dbReference>
<feature type="domain" description="HTH lacI-type" evidence="4">
    <location>
        <begin position="6"/>
        <end position="49"/>
    </location>
</feature>
<keyword evidence="1" id="KW-0805">Transcription regulation</keyword>
<keyword evidence="3" id="KW-0804">Transcription</keyword>
<dbReference type="AlphaFoldDB" id="A0A4P6LY71"/>
<dbReference type="InterPro" id="IPR010982">
    <property type="entry name" value="Lambda_DNA-bd_dom_sf"/>
</dbReference>
<dbReference type="Proteomes" id="UP000289794">
    <property type="component" value="Chromosome"/>
</dbReference>
<reference evidence="5 6" key="1">
    <citation type="submission" date="2019-01" db="EMBL/GenBank/DDBJ databases">
        <title>PMF-metabolizing Aryl O-demethylase.</title>
        <authorList>
            <person name="Kim M."/>
        </authorList>
    </citation>
    <scope>NUCLEOTIDE SEQUENCE [LARGE SCALE GENOMIC DNA]</scope>
    <source>
        <strain evidence="5 6">PMF1</strain>
    </source>
</reference>
<accession>A0A4P6LY71</accession>
<dbReference type="Gene3D" id="1.10.260.40">
    <property type="entry name" value="lambda repressor-like DNA-binding domains"/>
    <property type="match status" value="1"/>
</dbReference>
<sequence>MINKKPTIQMVADKAGVSRGTVDRVLNNRSHVSPDVYERVMAAIQETGYLTPRSTYQKTLFGQGFPPIKLGVLLPNWTGHFRWEIMRGIEAAQAELTDFHVKILVEECETDIPEESIEKLDTLLKEGIQGAAVCTMNDSSIEEKIRSLTEKDIPVITFNSDLPGTDRLCFIGQDYTKSGRIAAELMSKCIPPSGKILAATGNLEFDGHRARLDGFRTRMAEIGFPQDQIQVIETYNNYQLTYKKVLEALQTDDSIKAIYMANRSVAGCTKAVETAQKKGKIRIICHDMSEHTRSLLLDGTIDFSISQDLHRQGYLPLIYLRDYLHKQKLPPAQDTAANISILCSQNL</sequence>
<dbReference type="CDD" id="cd01392">
    <property type="entry name" value="HTH_LacI"/>
    <property type="match status" value="1"/>
</dbReference>
<gene>
    <name evidence="5" type="primary">ccpA_5</name>
    <name evidence="5" type="ORF">PMF13cell1_02369</name>
</gene>
<dbReference type="EMBL" id="CP035945">
    <property type="protein sequence ID" value="QBE96822.1"/>
    <property type="molecule type" value="Genomic_DNA"/>
</dbReference>
<dbReference type="KEGG" id="bpro:PMF13cell1_02369"/>
<dbReference type="PROSITE" id="PS50932">
    <property type="entry name" value="HTH_LACI_2"/>
    <property type="match status" value="1"/>
</dbReference>
<dbReference type="SMART" id="SM00354">
    <property type="entry name" value="HTH_LACI"/>
    <property type="match status" value="1"/>
</dbReference>
<evidence type="ECO:0000313" key="6">
    <source>
        <dbReference type="Proteomes" id="UP000289794"/>
    </source>
</evidence>
<evidence type="ECO:0000256" key="3">
    <source>
        <dbReference type="ARBA" id="ARBA00023163"/>
    </source>
</evidence>
<dbReference type="Pfam" id="PF00356">
    <property type="entry name" value="LacI"/>
    <property type="match status" value="1"/>
</dbReference>
<name>A0A4P6LY71_9FIRM</name>
<dbReference type="InterPro" id="IPR025997">
    <property type="entry name" value="SBP_2_dom"/>
</dbReference>
<evidence type="ECO:0000259" key="4">
    <source>
        <dbReference type="PROSITE" id="PS50932"/>
    </source>
</evidence>
<dbReference type="PANTHER" id="PTHR30146">
    <property type="entry name" value="LACI-RELATED TRANSCRIPTIONAL REPRESSOR"/>
    <property type="match status" value="1"/>
</dbReference>
<proteinExistence type="predicted"/>